<dbReference type="GeneID" id="18935356"/>
<evidence type="ECO:0000256" key="2">
    <source>
        <dbReference type="SAM" id="SignalP"/>
    </source>
</evidence>
<dbReference type="RefSeq" id="XP_007412960.1">
    <property type="nucleotide sequence ID" value="XM_007412898.1"/>
</dbReference>
<feature type="chain" id="PRO_5003317989" description="3-carboxymuconate cyclase" evidence="2">
    <location>
        <begin position="19"/>
        <end position="410"/>
    </location>
</feature>
<dbReference type="InterPro" id="IPR015943">
    <property type="entry name" value="WD40/YVTN_repeat-like_dom_sf"/>
</dbReference>
<keyword evidence="4" id="KW-1185">Reference proteome</keyword>
<reference evidence="4" key="1">
    <citation type="journal article" date="2011" name="Proc. Natl. Acad. Sci. U.S.A.">
        <title>Obligate biotrophy features unraveled by the genomic analysis of rust fungi.</title>
        <authorList>
            <person name="Duplessis S."/>
            <person name="Cuomo C.A."/>
            <person name="Lin Y.-C."/>
            <person name="Aerts A."/>
            <person name="Tisserant E."/>
            <person name="Veneault-Fourrey C."/>
            <person name="Joly D.L."/>
            <person name="Hacquard S."/>
            <person name="Amselem J."/>
            <person name="Cantarel B.L."/>
            <person name="Chiu R."/>
            <person name="Coutinho P.M."/>
            <person name="Feau N."/>
            <person name="Field M."/>
            <person name="Frey P."/>
            <person name="Gelhaye E."/>
            <person name="Goldberg J."/>
            <person name="Grabherr M.G."/>
            <person name="Kodira C.D."/>
            <person name="Kohler A."/>
            <person name="Kuees U."/>
            <person name="Lindquist E.A."/>
            <person name="Lucas S.M."/>
            <person name="Mago R."/>
            <person name="Mauceli E."/>
            <person name="Morin E."/>
            <person name="Murat C."/>
            <person name="Pangilinan J.L."/>
            <person name="Park R."/>
            <person name="Pearson M."/>
            <person name="Quesneville H."/>
            <person name="Rouhier N."/>
            <person name="Sakthikumar S."/>
            <person name="Salamov A.A."/>
            <person name="Schmutz J."/>
            <person name="Selles B."/>
            <person name="Shapiro H."/>
            <person name="Tanguay P."/>
            <person name="Tuskan G.A."/>
            <person name="Henrissat B."/>
            <person name="Van de Peer Y."/>
            <person name="Rouze P."/>
            <person name="Ellis J.G."/>
            <person name="Dodds P.N."/>
            <person name="Schein J.E."/>
            <person name="Zhong S."/>
            <person name="Hamelin R.C."/>
            <person name="Grigoriev I.V."/>
            <person name="Szabo L.J."/>
            <person name="Martin F."/>
        </authorList>
    </citation>
    <scope>NUCLEOTIDE SEQUENCE [LARGE SCALE GENOMIC DNA]</scope>
    <source>
        <strain evidence="4">98AG31 / pathotype 3-4-7</strain>
    </source>
</reference>
<dbReference type="InterPro" id="IPR019405">
    <property type="entry name" value="Lactonase_7-beta_prop"/>
</dbReference>
<dbReference type="PANTHER" id="PTHR30344">
    <property type="entry name" value="6-PHOSPHOGLUCONOLACTONASE-RELATED"/>
    <property type="match status" value="1"/>
</dbReference>
<dbReference type="VEuPathDB" id="FungiDB:MELLADRAFT_89868"/>
<name>F4RUX8_MELLP</name>
<dbReference type="Proteomes" id="UP000001072">
    <property type="component" value="Unassembled WGS sequence"/>
</dbReference>
<evidence type="ECO:0000313" key="4">
    <source>
        <dbReference type="Proteomes" id="UP000001072"/>
    </source>
</evidence>
<dbReference type="InterPro" id="IPR050282">
    <property type="entry name" value="Cycloisomerase_2"/>
</dbReference>
<dbReference type="EMBL" id="GL883122">
    <property type="protein sequence ID" value="EGG03846.1"/>
    <property type="molecule type" value="Genomic_DNA"/>
</dbReference>
<dbReference type="AlphaFoldDB" id="F4RUX8"/>
<proteinExistence type="inferred from homology"/>
<keyword evidence="2" id="KW-0732">Signal</keyword>
<feature type="signal peptide" evidence="2">
    <location>
        <begin position="1"/>
        <end position="18"/>
    </location>
</feature>
<dbReference type="eggNOG" id="ENOG502T32V">
    <property type="taxonomic scope" value="Eukaryota"/>
</dbReference>
<dbReference type="OrthoDB" id="9972196at2759"/>
<dbReference type="InParanoid" id="F4RUX8"/>
<dbReference type="PANTHER" id="PTHR30344:SF1">
    <property type="entry name" value="6-PHOSPHOGLUCONOLACTONASE"/>
    <property type="match status" value="1"/>
</dbReference>
<dbReference type="HOGENOM" id="CLU_038716_3_0_1"/>
<evidence type="ECO:0008006" key="5">
    <source>
        <dbReference type="Google" id="ProtNLM"/>
    </source>
</evidence>
<dbReference type="Gene3D" id="2.130.10.10">
    <property type="entry name" value="YVTN repeat-like/Quinoprotein amine dehydrogenase"/>
    <property type="match status" value="1"/>
</dbReference>
<evidence type="ECO:0000256" key="1">
    <source>
        <dbReference type="ARBA" id="ARBA00005564"/>
    </source>
</evidence>
<dbReference type="SUPFAM" id="SSF75011">
    <property type="entry name" value="3-carboxy-cis,cis-mucoante lactonizing enzyme"/>
    <property type="match status" value="1"/>
</dbReference>
<comment type="similarity">
    <text evidence="1">Belongs to the cycloisomerase 2 family.</text>
</comment>
<protein>
    <recommendedName>
        <fullName evidence="5">3-carboxymuconate cyclase</fullName>
    </recommendedName>
</protein>
<organism evidence="4">
    <name type="scientific">Melampsora larici-populina (strain 98AG31 / pathotype 3-4-7)</name>
    <name type="common">Poplar leaf rust fungus</name>
    <dbReference type="NCBI Taxonomy" id="747676"/>
    <lineage>
        <taxon>Eukaryota</taxon>
        <taxon>Fungi</taxon>
        <taxon>Dikarya</taxon>
        <taxon>Basidiomycota</taxon>
        <taxon>Pucciniomycotina</taxon>
        <taxon>Pucciniomycetes</taxon>
        <taxon>Pucciniales</taxon>
        <taxon>Melampsoraceae</taxon>
        <taxon>Melampsora</taxon>
    </lineage>
</organism>
<dbReference type="Pfam" id="PF10282">
    <property type="entry name" value="Lactonase"/>
    <property type="match status" value="1"/>
</dbReference>
<gene>
    <name evidence="3" type="ORF">MELLADRAFT_89868</name>
</gene>
<dbReference type="GO" id="GO:0017057">
    <property type="term" value="F:6-phosphogluconolactonase activity"/>
    <property type="evidence" value="ECO:0007669"/>
    <property type="project" value="TreeGrafter"/>
</dbReference>
<sequence length="410" mass="44535">MLGQLLPALSLFSCLVIAKTKDSDSHSIPANPNQPLSLPPHYQLLVGGQPGPFYTFNYDVSQKVITNSSMSVELGTGPSWVEFDQTKQFMFSSDATHTYNNLTNAGGVFSSKIDKDGKVTVISSSATGSQPVRVAVDKEARNLIVGTYIGATVERFTIDPKTRELSKKPAEKMVFTGRSVNPIRQTASFIHDVQYTPDYTQVVAIDLGTDMIRKFQVGKDGELTKMAPVTLPPGCGPRHLTWAPRADGAKLDAYVICSLTRVLLTFEVDIASNHKFTLKGKPLSTEPTHPLNRTTLEGSEILVSPDGRFVVTSTTQTSADPAFLPDNLLVSFPRDLKTGILGSTPIRTPTGGRVPRQFAFDPTGQLIAVAQQGAENVLVLQRDVETSEAKIVTQAPAERASFAVWRTLEK</sequence>
<accession>F4RUX8</accession>
<dbReference type="KEGG" id="mlr:MELLADRAFT_89868"/>
<evidence type="ECO:0000313" key="3">
    <source>
        <dbReference type="EMBL" id="EGG03846.1"/>
    </source>
</evidence>